<gene>
    <name evidence="1" type="ORF">S03H2_23566</name>
</gene>
<dbReference type="EMBL" id="BARU01012900">
    <property type="protein sequence ID" value="GAH31769.1"/>
    <property type="molecule type" value="Genomic_DNA"/>
</dbReference>
<accession>X1FQX8</accession>
<organism evidence="1">
    <name type="scientific">marine sediment metagenome</name>
    <dbReference type="NCBI Taxonomy" id="412755"/>
    <lineage>
        <taxon>unclassified sequences</taxon>
        <taxon>metagenomes</taxon>
        <taxon>ecological metagenomes</taxon>
    </lineage>
</organism>
<name>X1FQX8_9ZZZZ</name>
<evidence type="ECO:0000313" key="1">
    <source>
        <dbReference type="EMBL" id="GAH31769.1"/>
    </source>
</evidence>
<protein>
    <submittedName>
        <fullName evidence="1">Uncharacterized protein</fullName>
    </submittedName>
</protein>
<comment type="caution">
    <text evidence="1">The sequence shown here is derived from an EMBL/GenBank/DDBJ whole genome shotgun (WGS) entry which is preliminary data.</text>
</comment>
<feature type="non-terminal residue" evidence="1">
    <location>
        <position position="1"/>
    </location>
</feature>
<reference evidence="1" key="1">
    <citation type="journal article" date="2014" name="Front. Microbiol.">
        <title>High frequency of phylogenetically diverse reductive dehalogenase-homologous genes in deep subseafloor sedimentary metagenomes.</title>
        <authorList>
            <person name="Kawai M."/>
            <person name="Futagami T."/>
            <person name="Toyoda A."/>
            <person name="Takaki Y."/>
            <person name="Nishi S."/>
            <person name="Hori S."/>
            <person name="Arai W."/>
            <person name="Tsubouchi T."/>
            <person name="Morono Y."/>
            <person name="Uchiyama I."/>
            <person name="Ito T."/>
            <person name="Fujiyama A."/>
            <person name="Inagaki F."/>
            <person name="Takami H."/>
        </authorList>
    </citation>
    <scope>NUCLEOTIDE SEQUENCE</scope>
    <source>
        <strain evidence="1">Expedition CK06-06</strain>
    </source>
</reference>
<dbReference type="AlphaFoldDB" id="X1FQX8"/>
<sequence>SSVINTDGHTYLDNVFNIDTLGFIYHNADDSIISNYEVDILNTPGHPSHDALIASNNVIISINTNAPFISITLGPTNDILTNKPFTITLNVDSDFGYWSTNSIIFIKFPKGNSIINITTNTVLKYYG</sequence>
<proteinExistence type="predicted"/>